<organism evidence="2 3">
    <name type="scientific">Legionella quinlivanii</name>
    <dbReference type="NCBI Taxonomy" id="45073"/>
    <lineage>
        <taxon>Bacteria</taxon>
        <taxon>Pseudomonadati</taxon>
        <taxon>Pseudomonadota</taxon>
        <taxon>Gammaproteobacteria</taxon>
        <taxon>Legionellales</taxon>
        <taxon>Legionellaceae</taxon>
        <taxon>Legionella</taxon>
    </lineage>
</organism>
<sequence length="264" mass="31006">MLKSTIKFKYESDPGYYVRFRCAIDIPHHDFINQVNICITEYENTNYEKKTVCSLSLRIPRSWSDSPETLKKSREEEVSSWFNNEENSLSIDDESKLIFAYITEQQCEQKLQVILDKLPFAPDEVQKIKGFIQNKMYRTTDEVLTDIEQLIKKEQHEEALEKTLTCIDWGYGCDLLLVAGDQFFEKRRFLEAIECFSRVPFESTRIKAKIEEAKHTINEALHQQASLETQIKSLNAELKRYRKQPIERVGFFPGEEPSSPRMPK</sequence>
<proteinExistence type="predicted"/>
<gene>
    <name evidence="2" type="ORF">Lqui_1783</name>
</gene>
<protein>
    <submittedName>
        <fullName evidence="2">Uncharacterized protein</fullName>
    </submittedName>
</protein>
<dbReference type="AlphaFoldDB" id="A0A0W0Y0Y6"/>
<keyword evidence="3" id="KW-1185">Reference proteome</keyword>
<accession>A0A0W0Y0Y6</accession>
<dbReference type="Proteomes" id="UP000054618">
    <property type="component" value="Unassembled WGS sequence"/>
</dbReference>
<feature type="coiled-coil region" evidence="1">
    <location>
        <begin position="210"/>
        <end position="244"/>
    </location>
</feature>
<dbReference type="EMBL" id="LNYS01000008">
    <property type="protein sequence ID" value="KTD50458.1"/>
    <property type="molecule type" value="Genomic_DNA"/>
</dbReference>
<reference evidence="2 3" key="1">
    <citation type="submission" date="2015-11" db="EMBL/GenBank/DDBJ databases">
        <title>Genomic analysis of 38 Legionella species identifies large and diverse effector repertoires.</title>
        <authorList>
            <person name="Burstein D."/>
            <person name="Amaro F."/>
            <person name="Zusman T."/>
            <person name="Lifshitz Z."/>
            <person name="Cohen O."/>
            <person name="Gilbert J.A."/>
            <person name="Pupko T."/>
            <person name="Shuman H.A."/>
            <person name="Segal G."/>
        </authorList>
    </citation>
    <scope>NUCLEOTIDE SEQUENCE [LARGE SCALE GENOMIC DNA]</scope>
    <source>
        <strain evidence="2 3">CDC#1442-AUS-E</strain>
    </source>
</reference>
<evidence type="ECO:0000313" key="3">
    <source>
        <dbReference type="Proteomes" id="UP000054618"/>
    </source>
</evidence>
<dbReference type="PATRIC" id="fig|45073.5.peg.1881"/>
<comment type="caution">
    <text evidence="2">The sequence shown here is derived from an EMBL/GenBank/DDBJ whole genome shotgun (WGS) entry which is preliminary data.</text>
</comment>
<evidence type="ECO:0000313" key="2">
    <source>
        <dbReference type="EMBL" id="KTD50458.1"/>
    </source>
</evidence>
<keyword evidence="1" id="KW-0175">Coiled coil</keyword>
<name>A0A0W0Y0Y6_9GAMM</name>
<evidence type="ECO:0000256" key="1">
    <source>
        <dbReference type="SAM" id="Coils"/>
    </source>
</evidence>